<evidence type="ECO:0000256" key="1">
    <source>
        <dbReference type="SAM" id="Phobius"/>
    </source>
</evidence>
<evidence type="ECO:0000313" key="3">
    <source>
        <dbReference type="Proteomes" id="UP001607125"/>
    </source>
</evidence>
<dbReference type="RefSeq" id="WP_394629284.1">
    <property type="nucleotide sequence ID" value="NZ_JBIHSF010000008.1"/>
</dbReference>
<organism evidence="2 3">
    <name type="scientific">Vibrio barjaei</name>
    <dbReference type="NCBI Taxonomy" id="1676683"/>
    <lineage>
        <taxon>Bacteria</taxon>
        <taxon>Pseudomonadati</taxon>
        <taxon>Pseudomonadota</taxon>
        <taxon>Gammaproteobacteria</taxon>
        <taxon>Vibrionales</taxon>
        <taxon>Vibrionaceae</taxon>
        <taxon>Vibrio</taxon>
    </lineage>
</organism>
<evidence type="ECO:0000313" key="2">
    <source>
        <dbReference type="EMBL" id="MFH0261395.1"/>
    </source>
</evidence>
<evidence type="ECO:0008006" key="4">
    <source>
        <dbReference type="Google" id="ProtNLM"/>
    </source>
</evidence>
<name>A0ABW7IIE8_9VIBR</name>
<dbReference type="EMBL" id="JBIHSF010000008">
    <property type="protein sequence ID" value="MFH0261395.1"/>
    <property type="molecule type" value="Genomic_DNA"/>
</dbReference>
<comment type="caution">
    <text evidence="2">The sequence shown here is derived from an EMBL/GenBank/DDBJ whole genome shotgun (WGS) entry which is preliminary data.</text>
</comment>
<protein>
    <recommendedName>
        <fullName evidence="4">DUF1523 domain-containing protein</fullName>
    </recommendedName>
</protein>
<accession>A0ABW7IIE8</accession>
<reference evidence="2 3" key="1">
    <citation type="submission" date="2024-10" db="EMBL/GenBank/DDBJ databases">
        <authorList>
            <person name="Yibar A."/>
            <person name="Saticioglu I.B."/>
            <person name="Duman M."/>
            <person name="Ajmi N."/>
            <person name="Gurler F."/>
            <person name="Ay H."/>
            <person name="Onuk E."/>
            <person name="Guler S."/>
            <person name="Romalde J.L."/>
        </authorList>
    </citation>
    <scope>NUCLEOTIDE SEQUENCE [LARGE SCALE GENOMIC DNA]</scope>
    <source>
        <strain evidence="2 3">1-TCBS-B</strain>
    </source>
</reference>
<keyword evidence="3" id="KW-1185">Reference proteome</keyword>
<feature type="transmembrane region" description="Helical" evidence="1">
    <location>
        <begin position="12"/>
        <end position="29"/>
    </location>
</feature>
<dbReference type="Proteomes" id="UP001607125">
    <property type="component" value="Unassembled WGS sequence"/>
</dbReference>
<keyword evidence="1" id="KW-1133">Transmembrane helix</keyword>
<keyword evidence="1" id="KW-0812">Transmembrane</keyword>
<sequence>MENRISLKGFTTFLLMAVVYLYFTAYNTIGEQVTAQSKVQFVREGTSRFGGIHFYFKLTDGTRLKAPVDKESAIKIRRNKEIINKFCDVVYFKNESLVFNEIQTLRSLNCEGVEIYKNLND</sequence>
<gene>
    <name evidence="2" type="ORF">ACGRH2_13390</name>
</gene>
<proteinExistence type="predicted"/>
<keyword evidence="1" id="KW-0472">Membrane</keyword>